<evidence type="ECO:0000313" key="5">
    <source>
        <dbReference type="EMBL" id="GGK08488.1"/>
    </source>
</evidence>
<keyword evidence="2" id="KW-0238">DNA-binding</keyword>
<keyword evidence="1" id="KW-0805">Transcription regulation</keyword>
<dbReference type="SUPFAM" id="SSF46785">
    <property type="entry name" value="Winged helix' DNA-binding domain"/>
    <property type="match status" value="1"/>
</dbReference>
<dbReference type="InterPro" id="IPR011991">
    <property type="entry name" value="ArsR-like_HTH"/>
</dbReference>
<dbReference type="NCBIfam" id="NF033788">
    <property type="entry name" value="HTH_metalloreg"/>
    <property type="match status" value="1"/>
</dbReference>
<evidence type="ECO:0000313" key="6">
    <source>
        <dbReference type="Proteomes" id="UP000637720"/>
    </source>
</evidence>
<organism evidence="5 6">
    <name type="scientific">Calditerricola satsumensis</name>
    <dbReference type="NCBI Taxonomy" id="373054"/>
    <lineage>
        <taxon>Bacteria</taxon>
        <taxon>Bacillati</taxon>
        <taxon>Bacillota</taxon>
        <taxon>Bacilli</taxon>
        <taxon>Bacillales</taxon>
        <taxon>Bacillaceae</taxon>
        <taxon>Calditerricola</taxon>
    </lineage>
</organism>
<accession>A0A8J3BC50</accession>
<evidence type="ECO:0000256" key="2">
    <source>
        <dbReference type="ARBA" id="ARBA00023125"/>
    </source>
</evidence>
<keyword evidence="6" id="KW-1185">Reference proteome</keyword>
<dbReference type="PANTHER" id="PTHR33154">
    <property type="entry name" value="TRANSCRIPTIONAL REGULATOR, ARSR FAMILY"/>
    <property type="match status" value="1"/>
</dbReference>
<dbReference type="InterPro" id="IPR018334">
    <property type="entry name" value="ArsR_HTH"/>
</dbReference>
<gene>
    <name evidence="5" type="primary">cadC</name>
    <name evidence="5" type="ORF">GCM10007043_23210</name>
</gene>
<dbReference type="PROSITE" id="PS50987">
    <property type="entry name" value="HTH_ARSR_2"/>
    <property type="match status" value="1"/>
</dbReference>
<dbReference type="GO" id="GO:0003677">
    <property type="term" value="F:DNA binding"/>
    <property type="evidence" value="ECO:0007669"/>
    <property type="project" value="UniProtKB-KW"/>
</dbReference>
<name>A0A8J3BC50_9BACI</name>
<dbReference type="InterPro" id="IPR036388">
    <property type="entry name" value="WH-like_DNA-bd_sf"/>
</dbReference>
<dbReference type="PANTHER" id="PTHR33154:SF18">
    <property type="entry name" value="ARSENICAL RESISTANCE OPERON REPRESSOR"/>
    <property type="match status" value="1"/>
</dbReference>
<dbReference type="InterPro" id="IPR051081">
    <property type="entry name" value="HTH_MetalResp_TranReg"/>
</dbReference>
<dbReference type="PROSITE" id="PS00846">
    <property type="entry name" value="HTH_ARSR_1"/>
    <property type="match status" value="1"/>
</dbReference>
<evidence type="ECO:0000256" key="3">
    <source>
        <dbReference type="ARBA" id="ARBA00023163"/>
    </source>
</evidence>
<dbReference type="SMART" id="SM00418">
    <property type="entry name" value="HTH_ARSR"/>
    <property type="match status" value="1"/>
</dbReference>
<comment type="caution">
    <text evidence="5">The sequence shown here is derived from an EMBL/GenBank/DDBJ whole genome shotgun (WGS) entry which is preliminary data.</text>
</comment>
<dbReference type="RefSeq" id="WP_188818223.1">
    <property type="nucleotide sequence ID" value="NZ_BMOF01000084.1"/>
</dbReference>
<dbReference type="Gene3D" id="1.10.10.10">
    <property type="entry name" value="Winged helix-like DNA-binding domain superfamily/Winged helix DNA-binding domain"/>
    <property type="match status" value="1"/>
</dbReference>
<sequence length="137" mass="15620">MASERLNDAHFSRYPNRTKADTKTDTCNVFIYDAEKVSRLRQMVDRVRDLAPLFKVLSDETRLKIVYALTLEDELCVCDVAAIIGSSTAAASHHLRLLRNMGLATYRREGKMVFYRLQSPEARQLIQEALTIVAGRE</sequence>
<dbReference type="PRINTS" id="PR00778">
    <property type="entry name" value="HTHARSR"/>
</dbReference>
<dbReference type="CDD" id="cd00090">
    <property type="entry name" value="HTH_ARSR"/>
    <property type="match status" value="1"/>
</dbReference>
<dbReference type="InterPro" id="IPR001845">
    <property type="entry name" value="HTH_ArsR_DNA-bd_dom"/>
</dbReference>
<dbReference type="GO" id="GO:0003700">
    <property type="term" value="F:DNA-binding transcription factor activity"/>
    <property type="evidence" value="ECO:0007669"/>
    <property type="project" value="InterPro"/>
</dbReference>
<dbReference type="Proteomes" id="UP000637720">
    <property type="component" value="Unassembled WGS sequence"/>
</dbReference>
<reference evidence="5" key="1">
    <citation type="journal article" date="2014" name="Int. J. Syst. Evol. Microbiol.">
        <title>Complete genome sequence of Corynebacterium casei LMG S-19264T (=DSM 44701T), isolated from a smear-ripened cheese.</title>
        <authorList>
            <consortium name="US DOE Joint Genome Institute (JGI-PGF)"/>
            <person name="Walter F."/>
            <person name="Albersmeier A."/>
            <person name="Kalinowski J."/>
            <person name="Ruckert C."/>
        </authorList>
    </citation>
    <scope>NUCLEOTIDE SEQUENCE</scope>
    <source>
        <strain evidence="5">JCM 14719</strain>
    </source>
</reference>
<dbReference type="AlphaFoldDB" id="A0A8J3BC50"/>
<keyword evidence="3" id="KW-0804">Transcription</keyword>
<protein>
    <submittedName>
        <fullName evidence="5">Transcriptional regulator</fullName>
    </submittedName>
</protein>
<evidence type="ECO:0000259" key="4">
    <source>
        <dbReference type="PROSITE" id="PS50987"/>
    </source>
</evidence>
<dbReference type="InterPro" id="IPR036390">
    <property type="entry name" value="WH_DNA-bd_sf"/>
</dbReference>
<dbReference type="EMBL" id="BMOF01000084">
    <property type="protein sequence ID" value="GGK08488.1"/>
    <property type="molecule type" value="Genomic_DNA"/>
</dbReference>
<proteinExistence type="predicted"/>
<feature type="domain" description="HTH arsR-type" evidence="4">
    <location>
        <begin position="42"/>
        <end position="137"/>
    </location>
</feature>
<dbReference type="Pfam" id="PF01022">
    <property type="entry name" value="HTH_5"/>
    <property type="match status" value="1"/>
</dbReference>
<reference evidence="5" key="2">
    <citation type="submission" date="2020-09" db="EMBL/GenBank/DDBJ databases">
        <authorList>
            <person name="Sun Q."/>
            <person name="Ohkuma M."/>
        </authorList>
    </citation>
    <scope>NUCLEOTIDE SEQUENCE</scope>
    <source>
        <strain evidence="5">JCM 14719</strain>
    </source>
</reference>
<evidence type="ECO:0000256" key="1">
    <source>
        <dbReference type="ARBA" id="ARBA00023015"/>
    </source>
</evidence>